<keyword evidence="1" id="KW-0472">Membrane</keyword>
<keyword evidence="1" id="KW-0812">Transmembrane</keyword>
<evidence type="ECO:0000313" key="2">
    <source>
        <dbReference type="EMBL" id="GAA3163467.1"/>
    </source>
</evidence>
<comment type="caution">
    <text evidence="2">The sequence shown here is derived from an EMBL/GenBank/DDBJ whole genome shotgun (WGS) entry which is preliminary data.</text>
</comment>
<gene>
    <name evidence="2" type="ORF">GCM10010531_14280</name>
</gene>
<name>A0ABP6P001_9ACTN</name>
<feature type="transmembrane region" description="Helical" evidence="1">
    <location>
        <begin position="25"/>
        <end position="47"/>
    </location>
</feature>
<dbReference type="RefSeq" id="WP_344688041.1">
    <property type="nucleotide sequence ID" value="NZ_BAAAVV010000003.1"/>
</dbReference>
<evidence type="ECO:0000256" key="1">
    <source>
        <dbReference type="SAM" id="Phobius"/>
    </source>
</evidence>
<organism evidence="2 3">
    <name type="scientific">Blastococcus jejuensis</name>
    <dbReference type="NCBI Taxonomy" id="351224"/>
    <lineage>
        <taxon>Bacteria</taxon>
        <taxon>Bacillati</taxon>
        <taxon>Actinomycetota</taxon>
        <taxon>Actinomycetes</taxon>
        <taxon>Geodermatophilales</taxon>
        <taxon>Geodermatophilaceae</taxon>
        <taxon>Blastococcus</taxon>
    </lineage>
</organism>
<protein>
    <submittedName>
        <fullName evidence="2">Uncharacterized protein</fullName>
    </submittedName>
</protein>
<dbReference type="EMBL" id="BAAAVV010000003">
    <property type="protein sequence ID" value="GAA3163467.1"/>
    <property type="molecule type" value="Genomic_DNA"/>
</dbReference>
<accession>A0ABP6P001</accession>
<dbReference type="Proteomes" id="UP001499924">
    <property type="component" value="Unassembled WGS sequence"/>
</dbReference>
<reference evidence="3" key="1">
    <citation type="journal article" date="2019" name="Int. J. Syst. Evol. Microbiol.">
        <title>The Global Catalogue of Microorganisms (GCM) 10K type strain sequencing project: providing services to taxonomists for standard genome sequencing and annotation.</title>
        <authorList>
            <consortium name="The Broad Institute Genomics Platform"/>
            <consortium name="The Broad Institute Genome Sequencing Center for Infectious Disease"/>
            <person name="Wu L."/>
            <person name="Ma J."/>
        </authorList>
    </citation>
    <scope>NUCLEOTIDE SEQUENCE [LARGE SCALE GENOMIC DNA]</scope>
    <source>
        <strain evidence="3">JCM 15614</strain>
    </source>
</reference>
<proteinExistence type="predicted"/>
<keyword evidence="1" id="KW-1133">Transmembrane helix</keyword>
<sequence>MTGPYLYDDGPEQLHTSTPRRRNGFLLALLGGTVLMALVAVGALLVVRGSPTEQAEEAVGVFLTALDRGDGETAHALLCEDLRAEFEPGRVPAEYENSVPGEVVGSTERQVDGAPVIEVEVRWADGGTTRIPVVNQGGPHVCTSPSAD</sequence>
<keyword evidence="3" id="KW-1185">Reference proteome</keyword>
<evidence type="ECO:0000313" key="3">
    <source>
        <dbReference type="Proteomes" id="UP001499924"/>
    </source>
</evidence>